<reference evidence="14" key="1">
    <citation type="journal article" date="2020" name="bioRxiv">
        <title>A rank-normalized archaeal taxonomy based on genome phylogeny resolves widespread incomplete and uneven classifications.</title>
        <authorList>
            <person name="Rinke C."/>
            <person name="Chuvochina M."/>
            <person name="Mussig A.J."/>
            <person name="Chaumeil P.-A."/>
            <person name="Waite D.W."/>
            <person name="Whitman W.B."/>
            <person name="Parks D.H."/>
            <person name="Hugenholtz P."/>
        </authorList>
    </citation>
    <scope>NUCLEOTIDE SEQUENCE</scope>
    <source>
        <strain evidence="14">UBA12518</strain>
    </source>
</reference>
<dbReference type="Pfam" id="PF02943">
    <property type="entry name" value="FeThRed_B"/>
    <property type="match status" value="1"/>
</dbReference>
<dbReference type="SUPFAM" id="SSF57662">
    <property type="entry name" value="Ferredoxin thioredoxin reductase (FTR), catalytic beta chain"/>
    <property type="match status" value="1"/>
</dbReference>
<organism evidence="14 15">
    <name type="scientific">Methermicoccus shengliensis</name>
    <dbReference type="NCBI Taxonomy" id="660064"/>
    <lineage>
        <taxon>Archaea</taxon>
        <taxon>Methanobacteriati</taxon>
        <taxon>Methanobacteriota</taxon>
        <taxon>Stenosarchaea group</taxon>
        <taxon>Methanomicrobia</taxon>
        <taxon>Methanosarcinales</taxon>
        <taxon>Methermicoccaceae</taxon>
        <taxon>Methermicoccus</taxon>
    </lineage>
</organism>
<keyword evidence="10" id="KW-1015">Disulfide bond</keyword>
<gene>
    <name evidence="14" type="ORF">HA299_00410</name>
</gene>
<keyword evidence="9" id="KW-0411">Iron-sulfur</keyword>
<proteinExistence type="inferred from homology"/>
<dbReference type="EMBL" id="DUIH01000002">
    <property type="protein sequence ID" value="HIH69079.1"/>
    <property type="molecule type" value="Genomic_DNA"/>
</dbReference>
<evidence type="ECO:0000256" key="4">
    <source>
        <dbReference type="ARBA" id="ARBA00012358"/>
    </source>
</evidence>
<dbReference type="PANTHER" id="PTHR35113:SF1">
    <property type="entry name" value="FERREDOXIN-THIOREDOXIN REDUCTASE CATALYTIC CHAIN, CHLOROPLASTIC"/>
    <property type="match status" value="1"/>
</dbReference>
<dbReference type="EC" id="1.8.7.2" evidence="4"/>
<evidence type="ECO:0000256" key="8">
    <source>
        <dbReference type="ARBA" id="ARBA00023004"/>
    </source>
</evidence>
<comment type="function">
    <text evidence="2">Catalytic subunit of the ferredoxin-thioredoxin reductase (FTR), which catalyzes the two-electron reduction of thioredoxins by the electrons provided by reduced ferredoxin.</text>
</comment>
<keyword evidence="8" id="KW-0408">Iron</keyword>
<dbReference type="PANTHER" id="PTHR35113">
    <property type="entry name" value="FERREDOXIN-THIOREDOXIN REDUCTASE CATALYTIC CHAIN, CHLOROPLASTIC"/>
    <property type="match status" value="1"/>
</dbReference>
<dbReference type="GO" id="GO:0051539">
    <property type="term" value="F:4 iron, 4 sulfur cluster binding"/>
    <property type="evidence" value="ECO:0007669"/>
    <property type="project" value="UniProtKB-KW"/>
</dbReference>
<dbReference type="InterPro" id="IPR036644">
    <property type="entry name" value="FTR_bsu_sf"/>
</dbReference>
<comment type="caution">
    <text evidence="14">The sequence shown here is derived from an EMBL/GenBank/DDBJ whole genome shotgun (WGS) entry which is preliminary data.</text>
</comment>
<evidence type="ECO:0000256" key="12">
    <source>
        <dbReference type="ARBA" id="ARBA00030295"/>
    </source>
</evidence>
<comment type="catalytic activity">
    <reaction evidence="13">
        <text>[thioredoxin]-disulfide + 2 reduced [2Fe-2S]-[ferredoxin] + 2 H(+) = [thioredoxin]-dithiol + 2 oxidized [2Fe-2S]-[ferredoxin]</text>
        <dbReference type="Rhea" id="RHEA:42336"/>
        <dbReference type="Rhea" id="RHEA-COMP:10000"/>
        <dbReference type="Rhea" id="RHEA-COMP:10001"/>
        <dbReference type="Rhea" id="RHEA-COMP:10698"/>
        <dbReference type="Rhea" id="RHEA-COMP:10700"/>
        <dbReference type="ChEBI" id="CHEBI:15378"/>
        <dbReference type="ChEBI" id="CHEBI:29950"/>
        <dbReference type="ChEBI" id="CHEBI:33737"/>
        <dbReference type="ChEBI" id="CHEBI:33738"/>
        <dbReference type="ChEBI" id="CHEBI:50058"/>
        <dbReference type="EC" id="1.8.7.2"/>
    </reaction>
</comment>
<sequence>MEEDDALLELEKTLTNEEKKTLRFVRAYANKRGFLLQPDLEVLRTVIKGMTENRLRFGKPYCPCRLRTGNEEEDRKIVCPCVYHEEEIERDGQCHCMLYLKG</sequence>
<evidence type="ECO:0000256" key="6">
    <source>
        <dbReference type="ARBA" id="ARBA00022723"/>
    </source>
</evidence>
<accession>A0A832VYX2</accession>
<keyword evidence="5" id="KW-0004">4Fe-4S</keyword>
<protein>
    <recommendedName>
        <fullName evidence="4">ferredoxin:thioredoxin reductase</fullName>
        <ecNumber evidence="4">1.8.7.2</ecNumber>
    </recommendedName>
    <alternativeName>
        <fullName evidence="12">Ferredoxin-thioredoxin reductase subunit B</fullName>
    </alternativeName>
</protein>
<comment type="cofactor">
    <cofactor evidence="1">
        <name>[4Fe-4S] cluster</name>
        <dbReference type="ChEBI" id="CHEBI:49883"/>
    </cofactor>
</comment>
<dbReference type="InterPro" id="IPR004209">
    <property type="entry name" value="FTR_bsu"/>
</dbReference>
<evidence type="ECO:0000256" key="3">
    <source>
        <dbReference type="ARBA" id="ARBA00007941"/>
    </source>
</evidence>
<evidence type="ECO:0000256" key="13">
    <source>
        <dbReference type="ARBA" id="ARBA00048150"/>
    </source>
</evidence>
<evidence type="ECO:0000256" key="1">
    <source>
        <dbReference type="ARBA" id="ARBA00001966"/>
    </source>
</evidence>
<comment type="similarity">
    <text evidence="3">Belongs to the ferredoxin thioredoxin reductase beta subunit family.</text>
</comment>
<name>A0A832VYX2_9EURY</name>
<evidence type="ECO:0000256" key="5">
    <source>
        <dbReference type="ARBA" id="ARBA00022485"/>
    </source>
</evidence>
<evidence type="ECO:0000256" key="10">
    <source>
        <dbReference type="ARBA" id="ARBA00023157"/>
    </source>
</evidence>
<dbReference type="GO" id="GO:0016730">
    <property type="term" value="F:oxidoreductase activity, acting on iron-sulfur proteins as donors"/>
    <property type="evidence" value="ECO:0007669"/>
    <property type="project" value="InterPro"/>
</dbReference>
<keyword evidence="7" id="KW-0560">Oxidoreductase</keyword>
<keyword evidence="6" id="KW-0479">Metal-binding</keyword>
<evidence type="ECO:0000256" key="7">
    <source>
        <dbReference type="ARBA" id="ARBA00023002"/>
    </source>
</evidence>
<dbReference type="AlphaFoldDB" id="A0A832VYX2"/>
<dbReference type="Gene3D" id="3.90.460.10">
    <property type="entry name" value="Ferredoxin thioredoxin reductase catalytic beta subunit"/>
    <property type="match status" value="1"/>
</dbReference>
<evidence type="ECO:0000256" key="2">
    <source>
        <dbReference type="ARBA" id="ARBA00003945"/>
    </source>
</evidence>
<dbReference type="GO" id="GO:0046872">
    <property type="term" value="F:metal ion binding"/>
    <property type="evidence" value="ECO:0007669"/>
    <property type="project" value="UniProtKB-KW"/>
</dbReference>
<evidence type="ECO:0000256" key="11">
    <source>
        <dbReference type="ARBA" id="ARBA00026011"/>
    </source>
</evidence>
<dbReference type="Proteomes" id="UP000600363">
    <property type="component" value="Unassembled WGS sequence"/>
</dbReference>
<evidence type="ECO:0000313" key="15">
    <source>
        <dbReference type="Proteomes" id="UP000600363"/>
    </source>
</evidence>
<comment type="subunit">
    <text evidence="11">Heterodimer of subunit A (variable subunit) and subunit B (catalytic subunit). Heterodimeric FTR forms a complex with ferredoxin and thioredoxin.</text>
</comment>
<evidence type="ECO:0000313" key="14">
    <source>
        <dbReference type="EMBL" id="HIH69079.1"/>
    </source>
</evidence>
<evidence type="ECO:0000256" key="9">
    <source>
        <dbReference type="ARBA" id="ARBA00023014"/>
    </source>
</evidence>